<proteinExistence type="predicted"/>
<name>A0AAX3G2G4_9PSED</name>
<feature type="coiled-coil region" evidence="1">
    <location>
        <begin position="93"/>
        <end position="147"/>
    </location>
</feature>
<reference evidence="3 4" key="1">
    <citation type="submission" date="2018-12" db="EMBL/GenBank/DDBJ databases">
        <authorList>
            <consortium name="Pathogen Informatics"/>
        </authorList>
    </citation>
    <scope>NUCLEOTIDE SEQUENCE [LARGE SCALE GENOMIC DNA]</scope>
    <source>
        <strain evidence="3 4">NCTC7357</strain>
    </source>
</reference>
<dbReference type="EMBL" id="LR134334">
    <property type="protein sequence ID" value="VEF76948.1"/>
    <property type="molecule type" value="Genomic_DNA"/>
</dbReference>
<accession>A0AAX3G2G4</accession>
<organism evidence="3 4">
    <name type="scientific">Pseudomonas chlororaphis</name>
    <dbReference type="NCBI Taxonomy" id="587753"/>
    <lineage>
        <taxon>Bacteria</taxon>
        <taxon>Pseudomonadati</taxon>
        <taxon>Pseudomonadota</taxon>
        <taxon>Gammaproteobacteria</taxon>
        <taxon>Pseudomonadales</taxon>
        <taxon>Pseudomonadaceae</taxon>
        <taxon>Pseudomonas</taxon>
    </lineage>
</organism>
<feature type="coiled-coil region" evidence="1">
    <location>
        <begin position="311"/>
        <end position="345"/>
    </location>
</feature>
<dbReference type="Proteomes" id="UP000277437">
    <property type="component" value="Chromosome"/>
</dbReference>
<feature type="region of interest" description="Disordered" evidence="2">
    <location>
        <begin position="411"/>
        <end position="451"/>
    </location>
</feature>
<sequence>MTPSSLIASLGENSRRYEHELRELQLELSSANEQELRLQHSISSAFQQIANCHLTGGAQLTSEVLGLLEQRSLTEKELRDQLAVAEASVGRHLQAAKQIAEEIEAIVQGLDRQLEADPQYQQQAAALAEAVALCDGATASYKELREECRSKLEAFQRDQLYLYLKECGFGTERYSRGALLHELDRWIARLCNFAQNSAAEQTLLAMQEANEGARWQHEANRGVQEANLAQRYQALLAGTDTSVLQARLEKRNRAVELGKAQANAIHEQLDRYANRRDEHFTQAFELLSRQLAQMSLPALEQLAGQTTTSQDDELVQKVREGRVELEELQRRVSLLDLKYKEAELDYQRAKQLERDLLSGDKISVGSTYSEGMNLEALLLGFMKGTLSLSQVENEVNSHRQATTVVSGSWSISSTTSWSSSSTGVSGKSSSSGSFSATRSSSGGEFSTSDSR</sequence>
<evidence type="ECO:0000313" key="3">
    <source>
        <dbReference type="EMBL" id="VEF76948.1"/>
    </source>
</evidence>
<protein>
    <submittedName>
        <fullName evidence="3">Uncharacterized protein</fullName>
    </submittedName>
</protein>
<feature type="coiled-coil region" evidence="1">
    <location>
        <begin position="7"/>
        <end position="41"/>
    </location>
</feature>
<evidence type="ECO:0000313" key="4">
    <source>
        <dbReference type="Proteomes" id="UP000277437"/>
    </source>
</evidence>
<evidence type="ECO:0000256" key="2">
    <source>
        <dbReference type="SAM" id="MobiDB-lite"/>
    </source>
</evidence>
<dbReference type="AlphaFoldDB" id="A0AAX3G2G4"/>
<dbReference type="RefSeq" id="WP_124323765.1">
    <property type="nucleotide sequence ID" value="NZ_CP118137.1"/>
</dbReference>
<evidence type="ECO:0000256" key="1">
    <source>
        <dbReference type="SAM" id="Coils"/>
    </source>
</evidence>
<keyword evidence="1" id="KW-0175">Coiled coil</keyword>
<gene>
    <name evidence="3" type="ORF">NCTC7357_05329</name>
</gene>